<accession>A0A6A7NAN4</accession>
<comment type="caution">
    <text evidence="2">The sequence shown here is derived from an EMBL/GenBank/DDBJ whole genome shotgun (WGS) entry which is preliminary data.</text>
</comment>
<sequence length="215" mass="23533">MSTNLVYYAFLTGRQTPVCQREEKEKEMGFFATIFVLWGLFFSLFIPAAPGGLAALGLFAFAWVPTGLLVWFVLRRAGQREKLHREMLGAVGVPQGTGFDHAEDGTGIALNRSMRQIGVLADGAWKIYPYDEIRKWAIQSQTAGRVVGGLGVANNVAAAGANARMAKEASANTGLFLTVKDLQAPQWRVAMKEPMVRARWMELLQQEINEGGVAA</sequence>
<protein>
    <submittedName>
        <fullName evidence="2">DUF4755 domain-containing protein</fullName>
    </submittedName>
</protein>
<dbReference type="Proteomes" id="UP000440498">
    <property type="component" value="Unassembled WGS sequence"/>
</dbReference>
<evidence type="ECO:0000256" key="1">
    <source>
        <dbReference type="SAM" id="Phobius"/>
    </source>
</evidence>
<keyword evidence="1" id="KW-1133">Transmembrane helix</keyword>
<dbReference type="EMBL" id="WHUG01000018">
    <property type="protein sequence ID" value="MQA42143.1"/>
    <property type="molecule type" value="Genomic_DNA"/>
</dbReference>
<reference evidence="2 3" key="1">
    <citation type="submission" date="2019-10" db="EMBL/GenBank/DDBJ databases">
        <title>Two novel species isolated from a subtropical stream in China.</title>
        <authorList>
            <person name="Lu H."/>
        </authorList>
    </citation>
    <scope>NUCLEOTIDE SEQUENCE [LARGE SCALE GENOMIC DNA]</scope>
    <source>
        <strain evidence="2 3">FT29W</strain>
    </source>
</reference>
<name>A0A6A7NAN4_9BURK</name>
<keyword evidence="1" id="KW-0812">Transmembrane</keyword>
<dbReference type="Pfam" id="PF15947">
    <property type="entry name" value="DUF4755"/>
    <property type="match status" value="1"/>
</dbReference>
<proteinExistence type="predicted"/>
<evidence type="ECO:0000313" key="3">
    <source>
        <dbReference type="Proteomes" id="UP000440498"/>
    </source>
</evidence>
<keyword evidence="3" id="KW-1185">Reference proteome</keyword>
<dbReference type="RefSeq" id="WP_152805983.1">
    <property type="nucleotide sequence ID" value="NZ_WHUG01000018.1"/>
</dbReference>
<organism evidence="2 3">
    <name type="scientific">Rugamonas aquatica</name>
    <dbReference type="NCBI Taxonomy" id="2743357"/>
    <lineage>
        <taxon>Bacteria</taxon>
        <taxon>Pseudomonadati</taxon>
        <taxon>Pseudomonadota</taxon>
        <taxon>Betaproteobacteria</taxon>
        <taxon>Burkholderiales</taxon>
        <taxon>Oxalobacteraceae</taxon>
        <taxon>Telluria group</taxon>
        <taxon>Rugamonas</taxon>
    </lineage>
</organism>
<dbReference type="InterPro" id="IPR031863">
    <property type="entry name" value="DUF4755"/>
</dbReference>
<gene>
    <name evidence="2" type="ORF">GEV02_28780</name>
</gene>
<dbReference type="AlphaFoldDB" id="A0A6A7NAN4"/>
<keyword evidence="1" id="KW-0472">Membrane</keyword>
<evidence type="ECO:0000313" key="2">
    <source>
        <dbReference type="EMBL" id="MQA42143.1"/>
    </source>
</evidence>
<feature type="transmembrane region" description="Helical" evidence="1">
    <location>
        <begin position="28"/>
        <end position="46"/>
    </location>
</feature>
<feature type="transmembrane region" description="Helical" evidence="1">
    <location>
        <begin position="52"/>
        <end position="74"/>
    </location>
</feature>